<feature type="domain" description="C2H2-type" evidence="15">
    <location>
        <begin position="316"/>
        <end position="343"/>
    </location>
</feature>
<keyword evidence="2" id="KW-0716">Sensory transduction</keyword>
<dbReference type="EMBL" id="KB740997">
    <property type="protein sequence ID" value="ENN75837.1"/>
    <property type="molecule type" value="Genomic_DNA"/>
</dbReference>
<dbReference type="FunFam" id="3.30.160.60:FF:001159">
    <property type="entry name" value="Protein glass"/>
    <property type="match status" value="1"/>
</dbReference>
<dbReference type="OMA" id="DMKPNLC"/>
<dbReference type="GO" id="GO:0000981">
    <property type="term" value="F:DNA-binding transcription factor activity, RNA polymerase II-specific"/>
    <property type="evidence" value="ECO:0007669"/>
    <property type="project" value="TreeGrafter"/>
</dbReference>
<evidence type="ECO:0000256" key="13">
    <source>
        <dbReference type="ARBA" id="ARBA00067600"/>
    </source>
</evidence>
<dbReference type="OrthoDB" id="8113227at2759"/>
<evidence type="ECO:0000256" key="3">
    <source>
        <dbReference type="ARBA" id="ARBA00022723"/>
    </source>
</evidence>
<feature type="non-terminal residue" evidence="16">
    <location>
        <position position="1"/>
    </location>
</feature>
<keyword evidence="10" id="KW-0539">Nucleus</keyword>
<dbReference type="GO" id="GO:0008270">
    <property type="term" value="F:zinc ion binding"/>
    <property type="evidence" value="ECO:0007669"/>
    <property type="project" value="UniProtKB-KW"/>
</dbReference>
<dbReference type="SUPFAM" id="SSF57667">
    <property type="entry name" value="beta-beta-alpha zinc fingers"/>
    <property type="match status" value="3"/>
</dbReference>
<evidence type="ECO:0000256" key="2">
    <source>
        <dbReference type="ARBA" id="ARBA00022606"/>
    </source>
</evidence>
<evidence type="ECO:0000256" key="7">
    <source>
        <dbReference type="ARBA" id="ARBA00023015"/>
    </source>
</evidence>
<keyword evidence="9" id="KW-0804">Transcription</keyword>
<dbReference type="GO" id="GO:0005634">
    <property type="term" value="C:nucleus"/>
    <property type="evidence" value="ECO:0007669"/>
    <property type="project" value="UniProtKB-SubCell"/>
</dbReference>
<keyword evidence="11" id="KW-0844">Vision</keyword>
<evidence type="ECO:0000256" key="4">
    <source>
        <dbReference type="ARBA" id="ARBA00022737"/>
    </source>
</evidence>
<reference evidence="16 18" key="1">
    <citation type="journal article" date="2013" name="Genome Biol.">
        <title>Draft genome of the mountain pine beetle, Dendroctonus ponderosae Hopkins, a major forest pest.</title>
        <authorList>
            <person name="Keeling C.I."/>
            <person name="Yuen M.M."/>
            <person name="Liao N.Y."/>
            <person name="Docking T.R."/>
            <person name="Chan S.K."/>
            <person name="Taylor G.A."/>
            <person name="Palmquist D.L."/>
            <person name="Jackman S.D."/>
            <person name="Nguyen A."/>
            <person name="Li M."/>
            <person name="Henderson H."/>
            <person name="Janes J.K."/>
            <person name="Zhao Y."/>
            <person name="Pandoh P."/>
            <person name="Moore R."/>
            <person name="Sperling F.A."/>
            <person name="Huber D.P."/>
            <person name="Birol I."/>
            <person name="Jones S.J."/>
            <person name="Bohlmann J."/>
        </authorList>
    </citation>
    <scope>NUCLEOTIDE SEQUENCE</scope>
</reference>
<evidence type="ECO:0000259" key="15">
    <source>
        <dbReference type="PROSITE" id="PS50157"/>
    </source>
</evidence>
<evidence type="ECO:0000256" key="6">
    <source>
        <dbReference type="ARBA" id="ARBA00022833"/>
    </source>
</evidence>
<dbReference type="AlphaFoldDB" id="N6UB25"/>
<dbReference type="InterPro" id="IPR013087">
    <property type="entry name" value="Znf_C2H2_type"/>
</dbReference>
<proteinExistence type="predicted"/>
<dbReference type="PANTHER" id="PTHR23235:SF120">
    <property type="entry name" value="KRUPPEL-LIKE FACTOR 15"/>
    <property type="match status" value="1"/>
</dbReference>
<dbReference type="Gene3D" id="3.30.160.60">
    <property type="entry name" value="Classic Zinc Finger"/>
    <property type="match status" value="5"/>
</dbReference>
<dbReference type="GO" id="GO:0007601">
    <property type="term" value="P:visual perception"/>
    <property type="evidence" value="ECO:0007669"/>
    <property type="project" value="UniProtKB-KW"/>
</dbReference>
<keyword evidence="6" id="KW-0862">Zinc</keyword>
<dbReference type="HOGENOM" id="CLU_039347_2_0_1"/>
<evidence type="ECO:0000256" key="12">
    <source>
        <dbReference type="ARBA" id="ARBA00058744"/>
    </source>
</evidence>
<gene>
    <name evidence="16" type="ORF">YQE_07567</name>
</gene>
<dbReference type="EnsemblMetazoa" id="XM_019906574.1">
    <property type="protein sequence ID" value="XP_019762133.1"/>
    <property type="gene ID" value="LOC109539056"/>
</dbReference>
<feature type="domain" description="C2H2-type" evidence="15">
    <location>
        <begin position="288"/>
        <end position="315"/>
    </location>
</feature>
<evidence type="ECO:0000256" key="1">
    <source>
        <dbReference type="ARBA" id="ARBA00004123"/>
    </source>
</evidence>
<keyword evidence="5 14" id="KW-0863">Zinc-finger</keyword>
<evidence type="ECO:0000313" key="16">
    <source>
        <dbReference type="EMBL" id="ENN75837.1"/>
    </source>
</evidence>
<comment type="subcellular location">
    <subcellularLocation>
        <location evidence="1">Nucleus</location>
    </subcellularLocation>
</comment>
<evidence type="ECO:0000256" key="11">
    <source>
        <dbReference type="ARBA" id="ARBA00023305"/>
    </source>
</evidence>
<dbReference type="GO" id="GO:0000978">
    <property type="term" value="F:RNA polymerase II cis-regulatory region sequence-specific DNA binding"/>
    <property type="evidence" value="ECO:0007669"/>
    <property type="project" value="TreeGrafter"/>
</dbReference>
<keyword evidence="8" id="KW-0238">DNA-binding</keyword>
<feature type="domain" description="C2H2-type" evidence="15">
    <location>
        <begin position="260"/>
        <end position="287"/>
    </location>
</feature>
<dbReference type="FunFam" id="3.30.160.60:FF:000060">
    <property type="entry name" value="zinc finger protein 436"/>
    <property type="match status" value="1"/>
</dbReference>
<evidence type="ECO:0000256" key="14">
    <source>
        <dbReference type="PROSITE-ProRule" id="PRU00042"/>
    </source>
</evidence>
<protein>
    <recommendedName>
        <fullName evidence="13">Protein glass</fullName>
    </recommendedName>
</protein>
<keyword evidence="7" id="KW-0805">Transcription regulation</keyword>
<feature type="domain" description="C2H2-type" evidence="15">
    <location>
        <begin position="372"/>
        <end position="394"/>
    </location>
</feature>
<dbReference type="FunFam" id="3.30.160.60:FF:002343">
    <property type="entry name" value="Zinc finger protein 33A"/>
    <property type="match status" value="1"/>
</dbReference>
<feature type="domain" description="C2H2-type" evidence="15">
    <location>
        <begin position="344"/>
        <end position="371"/>
    </location>
</feature>
<dbReference type="Pfam" id="PF00096">
    <property type="entry name" value="zf-C2H2"/>
    <property type="match status" value="5"/>
</dbReference>
<dbReference type="KEGG" id="dpa:109539056"/>
<dbReference type="SMART" id="SM00355">
    <property type="entry name" value="ZnF_C2H2"/>
    <property type="match status" value="5"/>
</dbReference>
<organism evidence="16">
    <name type="scientific">Dendroctonus ponderosae</name>
    <name type="common">Mountain pine beetle</name>
    <dbReference type="NCBI Taxonomy" id="77166"/>
    <lineage>
        <taxon>Eukaryota</taxon>
        <taxon>Metazoa</taxon>
        <taxon>Ecdysozoa</taxon>
        <taxon>Arthropoda</taxon>
        <taxon>Hexapoda</taxon>
        <taxon>Insecta</taxon>
        <taxon>Pterygota</taxon>
        <taxon>Neoptera</taxon>
        <taxon>Endopterygota</taxon>
        <taxon>Coleoptera</taxon>
        <taxon>Polyphaga</taxon>
        <taxon>Cucujiformia</taxon>
        <taxon>Curculionidae</taxon>
        <taxon>Scolytinae</taxon>
        <taxon>Dendroctonus</taxon>
    </lineage>
</organism>
<evidence type="ECO:0000256" key="5">
    <source>
        <dbReference type="ARBA" id="ARBA00022771"/>
    </source>
</evidence>
<evidence type="ECO:0000313" key="18">
    <source>
        <dbReference type="Proteomes" id="UP000019118"/>
    </source>
</evidence>
<dbReference type="InterPro" id="IPR036236">
    <property type="entry name" value="Znf_C2H2_sf"/>
</dbReference>
<dbReference type="PANTHER" id="PTHR23235">
    <property type="entry name" value="KRUEPPEL-LIKE TRANSCRIPTION FACTOR"/>
    <property type="match status" value="1"/>
</dbReference>
<accession>N6UB25</accession>
<keyword evidence="3" id="KW-0479">Metal-binding</keyword>
<dbReference type="FunFam" id="3.30.160.60:FF:000310">
    <property type="entry name" value="GLIS family zinc finger 2"/>
    <property type="match status" value="1"/>
</dbReference>
<evidence type="ECO:0000256" key="9">
    <source>
        <dbReference type="ARBA" id="ARBA00023163"/>
    </source>
</evidence>
<evidence type="ECO:0000256" key="10">
    <source>
        <dbReference type="ARBA" id="ARBA00023242"/>
    </source>
</evidence>
<sequence length="402" mass="44578">MDTTSYVPNNPQFGVQFECNWSAPTSLQQLSTCTDDLSSCWSDEMGSFSLPLDLDPLPSLFNISPCGNVSSTLRTEPNYPCQNSLRDQKQPCSDVADVLLSLKHAVVHPGQSPSDKYDAFQQPMYHSQMLLSPGGSNLCDQSFGIAQQAPLFPSMSVNVSMNMTMHGYHTNAAGHSSDLSCPQVQWTANTQNPVPGSYQNQGLLSPSYGGTYSFTADFRPPQDVSPILATNAYKPMSMSFTPQRRRPSFSLLEEDGQKPNVCRICGKSYARPSTLKTHLRTHSGEKPFRCSDCNKSFSQAANLTAHVRTHSGEKPFRCPVCDRRFSQSSSVTTHMRTHSGERPYRCRLCKKAFSDSSTLTKHLRIHSGEKPYECKLCLLRFSQSGNLNRHMRVHGTTNGLPP</sequence>
<dbReference type="Proteomes" id="UP000019118">
    <property type="component" value="Unassembled WGS sequence"/>
</dbReference>
<name>N6UB25_DENPD</name>
<dbReference type="PROSITE" id="PS50157">
    <property type="entry name" value="ZINC_FINGER_C2H2_2"/>
    <property type="match status" value="5"/>
</dbReference>
<dbReference type="FunFam" id="3.30.160.60:FF:000875">
    <property type="entry name" value="zinc finger protein 236 isoform X7"/>
    <property type="match status" value="1"/>
</dbReference>
<reference evidence="17" key="2">
    <citation type="submission" date="2024-08" db="UniProtKB">
        <authorList>
            <consortium name="EnsemblMetazoa"/>
        </authorList>
    </citation>
    <scope>IDENTIFICATION</scope>
</reference>
<keyword evidence="4" id="KW-0677">Repeat</keyword>
<evidence type="ECO:0000256" key="8">
    <source>
        <dbReference type="ARBA" id="ARBA00023125"/>
    </source>
</evidence>
<keyword evidence="18" id="KW-1185">Reference proteome</keyword>
<comment type="function">
    <text evidence="12">Transcription factor required for gene expression specific to photoreceptor cells.</text>
</comment>
<evidence type="ECO:0000313" key="17">
    <source>
        <dbReference type="EnsemblMetazoa" id="XP_019762133.1"/>
    </source>
</evidence>
<dbReference type="PROSITE" id="PS00028">
    <property type="entry name" value="ZINC_FINGER_C2H2_1"/>
    <property type="match status" value="5"/>
</dbReference>